<dbReference type="EMBL" id="HE681721">
    <property type="protein sequence ID" value="CCG25700.1"/>
    <property type="molecule type" value="Genomic_DNA"/>
</dbReference>
<dbReference type="GO" id="GO:0008270">
    <property type="term" value="F:zinc ion binding"/>
    <property type="evidence" value="ECO:0007669"/>
    <property type="project" value="UniProtKB-KW"/>
</dbReference>
<evidence type="ECO:0000313" key="4">
    <source>
        <dbReference type="EMBL" id="CCG25700.1"/>
    </source>
</evidence>
<evidence type="ECO:0000313" key="5">
    <source>
        <dbReference type="Proteomes" id="UP000005018"/>
    </source>
</evidence>
<dbReference type="SUPFAM" id="SSF57667">
    <property type="entry name" value="beta-beta-alpha zinc fingers"/>
    <property type="match status" value="1"/>
</dbReference>
<feature type="compositionally biased region" description="Low complexity" evidence="2">
    <location>
        <begin position="188"/>
        <end position="203"/>
    </location>
</feature>
<feature type="region of interest" description="Disordered" evidence="2">
    <location>
        <begin position="425"/>
        <end position="444"/>
    </location>
</feature>
<feature type="region of interest" description="Disordered" evidence="2">
    <location>
        <begin position="802"/>
        <end position="832"/>
    </location>
</feature>
<dbReference type="GeneID" id="14539684"/>
<keyword evidence="1" id="KW-0863">Zinc-finger</keyword>
<dbReference type="AlphaFoldDB" id="H8X3R2"/>
<dbReference type="InterPro" id="IPR013087">
    <property type="entry name" value="Znf_C2H2_type"/>
</dbReference>
<dbReference type="eggNOG" id="ENOG502S4NK">
    <property type="taxonomic scope" value="Eukaryota"/>
</dbReference>
<keyword evidence="1" id="KW-0862">Zinc</keyword>
<keyword evidence="1" id="KW-0479">Metal-binding</keyword>
<accession>H8X3R2</accession>
<organism evidence="4 5">
    <name type="scientific">Candida orthopsilosis (strain 90-125)</name>
    <name type="common">Yeast</name>
    <dbReference type="NCBI Taxonomy" id="1136231"/>
    <lineage>
        <taxon>Eukaryota</taxon>
        <taxon>Fungi</taxon>
        <taxon>Dikarya</taxon>
        <taxon>Ascomycota</taxon>
        <taxon>Saccharomycotina</taxon>
        <taxon>Pichiomycetes</taxon>
        <taxon>Debaryomycetaceae</taxon>
        <taxon>Candida/Lodderomyces clade</taxon>
        <taxon>Candida</taxon>
    </lineage>
</organism>
<feature type="compositionally biased region" description="Basic and acidic residues" evidence="2">
    <location>
        <begin position="204"/>
        <end position="221"/>
    </location>
</feature>
<name>H8X3R2_CANO9</name>
<dbReference type="RefSeq" id="XP_003868604.1">
    <property type="nucleotide sequence ID" value="XM_003868556.1"/>
</dbReference>
<feature type="compositionally biased region" description="Basic and acidic residues" evidence="2">
    <location>
        <begin position="171"/>
        <end position="183"/>
    </location>
</feature>
<protein>
    <submittedName>
        <fullName evidence="4">Stp3 transcription factor</fullName>
    </submittedName>
</protein>
<dbReference type="Proteomes" id="UP000005018">
    <property type="component" value="Chromosome 3"/>
</dbReference>
<evidence type="ECO:0000256" key="1">
    <source>
        <dbReference type="PROSITE-ProRule" id="PRU00042"/>
    </source>
</evidence>
<evidence type="ECO:0000256" key="2">
    <source>
        <dbReference type="SAM" id="MobiDB-lite"/>
    </source>
</evidence>
<dbReference type="HOGENOM" id="CLU_340974_0_0_1"/>
<feature type="compositionally biased region" description="Polar residues" evidence="2">
    <location>
        <begin position="425"/>
        <end position="437"/>
    </location>
</feature>
<feature type="region of interest" description="Disordered" evidence="2">
    <location>
        <begin position="657"/>
        <end position="695"/>
    </location>
</feature>
<gene>
    <name evidence="4" type="ORF">CORT_0C03250</name>
</gene>
<dbReference type="PROSITE" id="PS50157">
    <property type="entry name" value="ZINC_FINGER_C2H2_2"/>
    <property type="match status" value="1"/>
</dbReference>
<dbReference type="KEGG" id="cot:CORT_0C03250"/>
<dbReference type="OrthoDB" id="9439903at2759"/>
<dbReference type="PROSITE" id="PS00028">
    <property type="entry name" value="ZINC_FINGER_C2H2_1"/>
    <property type="match status" value="1"/>
</dbReference>
<proteinExistence type="predicted"/>
<sequence>MFIVSLGLLYDSNYEDLVKSPPYGVVSARAKQVYTITNTTKFTAYRQAIYQPFTSPRLLSIRFNVYKFINRLIYGTRRYQELFPPITKLVNFNNSRSIAKAKESKENISQRDIQVRSNFPINCAVDDLDLMFDGGDQITIFDSAIDDLHHLHPQQYHHHGGHGVGFSNHNSRFEKGGFEEERSTPVFQQQQKTQQAKRQQKQQDQFHLESHQPQRAQKSEQVDLTPANDLPIFDDFLEAHQHRYIINSSNNNNNNNNNEDDFYLNVANEKELNEVNKNTFISFGPRIMFGNQSSTNQQTRIDKSYNDFEDRDKVNEYPFFDDFEHKPSPIKSMKYDQNKGSIRQIASSIEHALISSSVSSTESFLSPLDDEILTRLHRPSPQNSVVVSNGANVSYHFGQDFYQSTDNDDENSEFAFEIESSLPQRDSSLTRPYSHSVSYPHPQSRLQSHVSSVPQAHSNSITGIDHLQFNNFHPRYATLQQHRHDLDSFKLPNNVKFGRQNEEAFVPQRKRKLSSSGLSINSPSIVSSFDSDVPVSPTDTIIKPTLKKLETSGKSKRKSKKNKKVKVEQQEIADGLKHENETTCTDNHSIDDFISEPVVISTTTKTINTTVRKLSYTGKDGKIGYSFECPHCNSHFKVKGYLTRHLKKHSSSKAFHCPFYQDSSPPPPPEGEIHRSSSSSSAPQAGTKCHPTGGFSRRDTFKTHLKALHFIYPPGTKSTERSHLSGRCAGCFQFFENNTQWLVQHIETGLCQGTVLYKEKLRQSITNGNELKKVKKERDACDEDDLLGSDCDDEFNAELKNLDYDEEEDANDDEDEEGNTMKKVKVKKEPMR</sequence>
<dbReference type="InterPro" id="IPR036236">
    <property type="entry name" value="Znf_C2H2_sf"/>
</dbReference>
<reference evidence="4 5" key="1">
    <citation type="journal article" date="2012" name="PLoS ONE">
        <title>Sequence and analysis of the genome of the pathogenic yeast Candida orthopsilosis.</title>
        <authorList>
            <person name="Riccombeni A."/>
            <person name="Vidanes G."/>
            <person name="Proux-Wera E."/>
            <person name="Wolfe K.H."/>
            <person name="Butler G."/>
        </authorList>
    </citation>
    <scope>NUCLEOTIDE SEQUENCE [LARGE SCALE GENOMIC DNA]</scope>
    <source>
        <strain evidence="4 5">Co 90-125</strain>
    </source>
</reference>
<feature type="region of interest" description="Disordered" evidence="2">
    <location>
        <begin position="153"/>
        <end position="223"/>
    </location>
</feature>
<keyword evidence="5" id="KW-1185">Reference proteome</keyword>
<feature type="compositionally biased region" description="Acidic residues" evidence="2">
    <location>
        <begin position="804"/>
        <end position="818"/>
    </location>
</feature>
<evidence type="ECO:0000259" key="3">
    <source>
        <dbReference type="PROSITE" id="PS50157"/>
    </source>
</evidence>
<feature type="domain" description="C2H2-type" evidence="3">
    <location>
        <begin position="627"/>
        <end position="654"/>
    </location>
</feature>